<dbReference type="Proteomes" id="UP000289323">
    <property type="component" value="Unassembled WGS sequence"/>
</dbReference>
<protein>
    <submittedName>
        <fullName evidence="3">581b44ae-6e6e-4d68-b2fc-fb40ba701df2</fullName>
    </submittedName>
</protein>
<sequence length="367" mass="40127">MAASGIIDPTKAGKYPVILSDALLGKPSKETYTGIRYNYRPPLSSDTAPETARLKKSSKDESYDLDFEDQGDKYQYSGIRTSNDGNYVLLFDPARKAFVLHRVDSTFHMNLSRTPTDSSAESLRKQFPHLEVKSGSPAKKPRTKATEKARAAKATPARAKEGNRAPQGSSNPARGGEPEKIQETLLTLPDVNATPPTSASPPSQQAEKKSKRPALSPVDSEEDDDDDGDDVLTLEIPRGNPAAFGPTSNFSTTFRPFSELAREMAGDPEGQEELEEGYEEGDEYDENDEDDEDEPPRRPPSPAMPSKAESPVAVEPDRYTFDDGDEDSDEAQGNEALDQDFGELEAELERELQNDGNGSDSSVSEEE</sequence>
<feature type="region of interest" description="Disordered" evidence="1">
    <location>
        <begin position="40"/>
        <end position="65"/>
    </location>
</feature>
<feature type="compositionally biased region" description="Low complexity" evidence="1">
    <location>
        <begin position="193"/>
        <end position="205"/>
    </location>
</feature>
<feature type="compositionally biased region" description="Polar residues" evidence="1">
    <location>
        <begin position="354"/>
        <end position="367"/>
    </location>
</feature>
<reference evidence="3 4" key="1">
    <citation type="submission" date="2018-04" db="EMBL/GenBank/DDBJ databases">
        <authorList>
            <person name="Huttner S."/>
            <person name="Dainat J."/>
        </authorList>
    </citation>
    <scope>NUCLEOTIDE SEQUENCE [LARGE SCALE GENOMIC DNA]</scope>
</reference>
<feature type="compositionally biased region" description="Polar residues" evidence="1">
    <location>
        <begin position="246"/>
        <end position="255"/>
    </location>
</feature>
<accession>A0A3S4APF0</accession>
<dbReference type="Pfam" id="PF09816">
    <property type="entry name" value="EAF"/>
    <property type="match status" value="1"/>
</dbReference>
<feature type="domain" description="Transcription elongation factor Eaf N-terminal" evidence="2">
    <location>
        <begin position="15"/>
        <end position="115"/>
    </location>
</feature>
<feature type="compositionally biased region" description="Acidic residues" evidence="1">
    <location>
        <begin position="219"/>
        <end position="232"/>
    </location>
</feature>
<dbReference type="EMBL" id="OUUZ01000001">
    <property type="protein sequence ID" value="SPQ19666.1"/>
    <property type="molecule type" value="Genomic_DNA"/>
</dbReference>
<proteinExistence type="predicted"/>
<evidence type="ECO:0000313" key="3">
    <source>
        <dbReference type="EMBL" id="SPQ19666.1"/>
    </source>
</evidence>
<gene>
    <name evidence="3" type="ORF">TT172_LOCUS2085</name>
</gene>
<evidence type="ECO:0000256" key="1">
    <source>
        <dbReference type="SAM" id="MobiDB-lite"/>
    </source>
</evidence>
<feature type="region of interest" description="Disordered" evidence="1">
    <location>
        <begin position="128"/>
        <end position="367"/>
    </location>
</feature>
<feature type="compositionally biased region" description="Acidic residues" evidence="1">
    <location>
        <begin position="269"/>
        <end position="294"/>
    </location>
</feature>
<dbReference type="InterPro" id="IPR019194">
    <property type="entry name" value="Tscrpt_elong_fac_Eaf_N"/>
</dbReference>
<organism evidence="3 4">
    <name type="scientific">Thermothielavioides terrestris</name>
    <dbReference type="NCBI Taxonomy" id="2587410"/>
    <lineage>
        <taxon>Eukaryota</taxon>
        <taxon>Fungi</taxon>
        <taxon>Dikarya</taxon>
        <taxon>Ascomycota</taxon>
        <taxon>Pezizomycotina</taxon>
        <taxon>Sordariomycetes</taxon>
        <taxon>Sordariomycetidae</taxon>
        <taxon>Sordariales</taxon>
        <taxon>Chaetomiaceae</taxon>
        <taxon>Thermothielavioides</taxon>
    </lineage>
</organism>
<evidence type="ECO:0000259" key="2">
    <source>
        <dbReference type="Pfam" id="PF09816"/>
    </source>
</evidence>
<evidence type="ECO:0000313" key="4">
    <source>
        <dbReference type="Proteomes" id="UP000289323"/>
    </source>
</evidence>
<dbReference type="AlphaFoldDB" id="A0A3S4APF0"/>
<feature type="compositionally biased region" description="Acidic residues" evidence="1">
    <location>
        <begin position="322"/>
        <end position="346"/>
    </location>
</feature>
<name>A0A3S4APF0_9PEZI</name>